<dbReference type="PROSITE" id="PS00211">
    <property type="entry name" value="ABC_TRANSPORTER_1"/>
    <property type="match status" value="1"/>
</dbReference>
<dbReference type="PANTHER" id="PTHR43335">
    <property type="entry name" value="ABC TRANSPORTER, ATP-BINDING PROTEIN"/>
    <property type="match status" value="1"/>
</dbReference>
<keyword evidence="3" id="KW-0547">Nucleotide-binding</keyword>
<evidence type="ECO:0000259" key="5">
    <source>
        <dbReference type="PROSITE" id="PS50893"/>
    </source>
</evidence>
<dbReference type="SUPFAM" id="SSF52540">
    <property type="entry name" value="P-loop containing nucleoside triphosphate hydrolases"/>
    <property type="match status" value="1"/>
</dbReference>
<dbReference type="Proteomes" id="UP000295184">
    <property type="component" value="Unassembled WGS sequence"/>
</dbReference>
<dbReference type="RefSeq" id="WP_082669633.1">
    <property type="nucleotide sequence ID" value="NZ_CABKVM010000018.1"/>
</dbReference>
<dbReference type="STRING" id="1650663.GCA_001486665_02499"/>
<dbReference type="InterPro" id="IPR003593">
    <property type="entry name" value="AAA+_ATPase"/>
</dbReference>
<proteinExistence type="inferred from homology"/>
<feature type="domain" description="ABC transporter" evidence="5">
    <location>
        <begin position="11"/>
        <end position="250"/>
    </location>
</feature>
<dbReference type="InterPro" id="IPR003439">
    <property type="entry name" value="ABC_transporter-like_ATP-bd"/>
</dbReference>
<evidence type="ECO:0000313" key="7">
    <source>
        <dbReference type="Proteomes" id="UP000295184"/>
    </source>
</evidence>
<evidence type="ECO:0000313" key="6">
    <source>
        <dbReference type="EMBL" id="TCL53554.1"/>
    </source>
</evidence>
<dbReference type="PANTHER" id="PTHR43335:SF2">
    <property type="entry name" value="ABC TRANSPORTER, ATP-BINDING PROTEIN"/>
    <property type="match status" value="1"/>
</dbReference>
<dbReference type="InterPro" id="IPR027417">
    <property type="entry name" value="P-loop_NTPase"/>
</dbReference>
<dbReference type="AlphaFoldDB" id="A0A4R1QRU5"/>
<dbReference type="Gene3D" id="3.40.50.300">
    <property type="entry name" value="P-loop containing nucleotide triphosphate hydrolases"/>
    <property type="match status" value="1"/>
</dbReference>
<dbReference type="EMBL" id="SLUM01000031">
    <property type="protein sequence ID" value="TCL53554.1"/>
    <property type="molecule type" value="Genomic_DNA"/>
</dbReference>
<evidence type="ECO:0000256" key="3">
    <source>
        <dbReference type="ARBA" id="ARBA00022741"/>
    </source>
</evidence>
<dbReference type="Pfam" id="PF00005">
    <property type="entry name" value="ABC_tran"/>
    <property type="match status" value="1"/>
</dbReference>
<gene>
    <name evidence="6" type="ORF">EDD77_13113</name>
</gene>
<accession>A0A4R1QRU5</accession>
<evidence type="ECO:0000256" key="4">
    <source>
        <dbReference type="ARBA" id="ARBA00022840"/>
    </source>
</evidence>
<dbReference type="InterPro" id="IPR017871">
    <property type="entry name" value="ABC_transporter-like_CS"/>
</dbReference>
<evidence type="ECO:0000256" key="2">
    <source>
        <dbReference type="ARBA" id="ARBA00022448"/>
    </source>
</evidence>
<name>A0A4R1QRU5_9FIRM</name>
<protein>
    <submittedName>
        <fullName evidence="6">ABC-type multidrug transport system ATPase subunit</fullName>
    </submittedName>
</protein>
<reference evidence="6 7" key="1">
    <citation type="submission" date="2019-03" db="EMBL/GenBank/DDBJ databases">
        <title>Genomic Encyclopedia of Type Strains, Phase IV (KMG-IV): sequencing the most valuable type-strain genomes for metagenomic binning, comparative biology and taxonomic classification.</title>
        <authorList>
            <person name="Goeker M."/>
        </authorList>
    </citation>
    <scope>NUCLEOTIDE SEQUENCE [LARGE SCALE GENOMIC DNA]</scope>
    <source>
        <strain evidence="6 7">DSM 100451</strain>
    </source>
</reference>
<sequence length="261" mass="28272">MTHHTNPAPCLAVENLKKSYLIRGGLFGRPATKKKALAGVSFSLGPGLYGLLGPNGAGKSTLINIITGSLKADGGTVQWCGKNAQALDIRFRRVLGYMPQQQGLYDSYTGRQFLAYMCALKEIPSKEVPEQIEQVAEWVNLSGELDKRLAAYSGGMKQRLLLASALLGDPKLLILDEPTAGLDPKERVRLRELLAEMAKDRIILVATHVVSDVETVATEILLLKNGKLVDQAPVKILIEAHAPGQNLEAVYLAVFGEEDGK</sequence>
<keyword evidence="4" id="KW-0067">ATP-binding</keyword>
<keyword evidence="2" id="KW-0813">Transport</keyword>
<dbReference type="SMART" id="SM00382">
    <property type="entry name" value="AAA"/>
    <property type="match status" value="1"/>
</dbReference>
<dbReference type="GO" id="GO:0005524">
    <property type="term" value="F:ATP binding"/>
    <property type="evidence" value="ECO:0007669"/>
    <property type="project" value="UniProtKB-KW"/>
</dbReference>
<organism evidence="6 7">
    <name type="scientific">Allofournierella massiliensis</name>
    <dbReference type="NCBI Taxonomy" id="1650663"/>
    <lineage>
        <taxon>Bacteria</taxon>
        <taxon>Bacillati</taxon>
        <taxon>Bacillota</taxon>
        <taxon>Clostridia</taxon>
        <taxon>Eubacteriales</taxon>
        <taxon>Oscillospiraceae</taxon>
        <taxon>Allofournierella</taxon>
    </lineage>
</organism>
<dbReference type="PROSITE" id="PS50893">
    <property type="entry name" value="ABC_TRANSPORTER_2"/>
    <property type="match status" value="1"/>
</dbReference>
<dbReference type="OrthoDB" id="9775135at2"/>
<evidence type="ECO:0000256" key="1">
    <source>
        <dbReference type="ARBA" id="ARBA00005417"/>
    </source>
</evidence>
<dbReference type="GO" id="GO:0016887">
    <property type="term" value="F:ATP hydrolysis activity"/>
    <property type="evidence" value="ECO:0007669"/>
    <property type="project" value="InterPro"/>
</dbReference>
<comment type="caution">
    <text evidence="6">The sequence shown here is derived from an EMBL/GenBank/DDBJ whole genome shotgun (WGS) entry which is preliminary data.</text>
</comment>
<comment type="similarity">
    <text evidence="1">Belongs to the ABC transporter superfamily.</text>
</comment>